<dbReference type="InParanoid" id="A2FUM3"/>
<dbReference type="RefSeq" id="XP_001304333.1">
    <property type="nucleotide sequence ID" value="XM_001304332.1"/>
</dbReference>
<dbReference type="VEuPathDB" id="TrichDB:TVAGG3_0123460"/>
<dbReference type="KEGG" id="tva:4749096"/>
<name>A2FUM3_TRIV3</name>
<accession>A2FUM3</accession>
<reference evidence="2" key="2">
    <citation type="journal article" date="2007" name="Science">
        <title>Draft genome sequence of the sexually transmitted pathogen Trichomonas vaginalis.</title>
        <authorList>
            <person name="Carlton J.M."/>
            <person name="Hirt R.P."/>
            <person name="Silva J.C."/>
            <person name="Delcher A.L."/>
            <person name="Schatz M."/>
            <person name="Zhao Q."/>
            <person name="Wortman J.R."/>
            <person name="Bidwell S.L."/>
            <person name="Alsmark U.C.M."/>
            <person name="Besteiro S."/>
            <person name="Sicheritz-Ponten T."/>
            <person name="Noel C.J."/>
            <person name="Dacks J.B."/>
            <person name="Foster P.G."/>
            <person name="Simillion C."/>
            <person name="Van de Peer Y."/>
            <person name="Miranda-Saavedra D."/>
            <person name="Barton G.J."/>
            <person name="Westrop G.D."/>
            <person name="Mueller S."/>
            <person name="Dessi D."/>
            <person name="Fiori P.L."/>
            <person name="Ren Q."/>
            <person name="Paulsen I."/>
            <person name="Zhang H."/>
            <person name="Bastida-Corcuera F.D."/>
            <person name="Simoes-Barbosa A."/>
            <person name="Brown M.T."/>
            <person name="Hayes R.D."/>
            <person name="Mukherjee M."/>
            <person name="Okumura C.Y."/>
            <person name="Schneider R."/>
            <person name="Smith A.J."/>
            <person name="Vanacova S."/>
            <person name="Villalvazo M."/>
            <person name="Haas B.J."/>
            <person name="Pertea M."/>
            <person name="Feldblyum T.V."/>
            <person name="Utterback T.R."/>
            <person name="Shu C.L."/>
            <person name="Osoegawa K."/>
            <person name="de Jong P.J."/>
            <person name="Hrdy I."/>
            <person name="Horvathova L."/>
            <person name="Zubacova Z."/>
            <person name="Dolezal P."/>
            <person name="Malik S.B."/>
            <person name="Logsdon J.M. Jr."/>
            <person name="Henze K."/>
            <person name="Gupta A."/>
            <person name="Wang C.C."/>
            <person name="Dunne R.L."/>
            <person name="Upcroft J.A."/>
            <person name="Upcroft P."/>
            <person name="White O."/>
            <person name="Salzberg S.L."/>
            <person name="Tang P."/>
            <person name="Chiu C.-H."/>
            <person name="Lee Y.-S."/>
            <person name="Embley T.M."/>
            <person name="Coombs G.H."/>
            <person name="Mottram J.C."/>
            <person name="Tachezy J."/>
            <person name="Fraser-Liggett C.M."/>
            <person name="Johnson P.J."/>
        </authorList>
    </citation>
    <scope>NUCLEOTIDE SEQUENCE [LARGE SCALE GENOMIC DNA]</scope>
    <source>
        <strain evidence="2">G3</strain>
    </source>
</reference>
<dbReference type="Proteomes" id="UP000001542">
    <property type="component" value="Unassembled WGS sequence"/>
</dbReference>
<evidence type="ECO:0000256" key="1">
    <source>
        <dbReference type="SAM" id="MobiDB-lite"/>
    </source>
</evidence>
<proteinExistence type="predicted"/>
<evidence type="ECO:0000313" key="3">
    <source>
        <dbReference type="Proteomes" id="UP000001542"/>
    </source>
</evidence>
<dbReference type="VEuPathDB" id="TrichDB:TVAG_350970"/>
<gene>
    <name evidence="2" type="ORF">TVAG_350970</name>
</gene>
<evidence type="ECO:0000313" key="2">
    <source>
        <dbReference type="EMBL" id="EAX91403.1"/>
    </source>
</evidence>
<dbReference type="EMBL" id="DS114038">
    <property type="protein sequence ID" value="EAX91403.1"/>
    <property type="molecule type" value="Genomic_DNA"/>
</dbReference>
<reference evidence="2" key="1">
    <citation type="submission" date="2006-10" db="EMBL/GenBank/DDBJ databases">
        <authorList>
            <person name="Amadeo P."/>
            <person name="Zhao Q."/>
            <person name="Wortman J."/>
            <person name="Fraser-Liggett C."/>
            <person name="Carlton J."/>
        </authorList>
    </citation>
    <scope>NUCLEOTIDE SEQUENCE</scope>
    <source>
        <strain evidence="2">G3</strain>
    </source>
</reference>
<dbReference type="OrthoDB" id="10526031at2759"/>
<sequence>MGQDESKPAGKPQPGSPLKQEAPNVPVPQYIAQEYDGIPPLEPLILGQGQFSNDFHLRASTLPDAHKMAMDYLHKISSRINDNERQIAVCVKKQLEEYINLPNLLTKRQDELNNRLSKILTLFRQLDEEVKSTTDALKSSISFADKLAAQIDPTLPTFSDYRNQ</sequence>
<keyword evidence="3" id="KW-1185">Reference proteome</keyword>
<dbReference type="AlphaFoldDB" id="A2FUM3"/>
<protein>
    <submittedName>
        <fullName evidence="2">Uncharacterized protein</fullName>
    </submittedName>
</protein>
<feature type="region of interest" description="Disordered" evidence="1">
    <location>
        <begin position="1"/>
        <end position="26"/>
    </location>
</feature>
<organism evidence="2 3">
    <name type="scientific">Trichomonas vaginalis (strain ATCC PRA-98 / G3)</name>
    <dbReference type="NCBI Taxonomy" id="412133"/>
    <lineage>
        <taxon>Eukaryota</taxon>
        <taxon>Metamonada</taxon>
        <taxon>Parabasalia</taxon>
        <taxon>Trichomonadida</taxon>
        <taxon>Trichomonadidae</taxon>
        <taxon>Trichomonas</taxon>
    </lineage>
</organism>